<gene>
    <name evidence="10" type="ORF">IWX46DRAFT_583869</name>
</gene>
<keyword evidence="2" id="KW-0479">Metal-binding</keyword>
<dbReference type="Pfam" id="PF03067">
    <property type="entry name" value="LPMO_10"/>
    <property type="match status" value="1"/>
</dbReference>
<comment type="caution">
    <text evidence="10">The sequence shown here is derived from an EMBL/GenBank/DDBJ whole genome shotgun (WGS) entry which is preliminary data.</text>
</comment>
<dbReference type="PANTHER" id="PTHR36575:SF2">
    <property type="entry name" value="CHITIN-BINDING TYPE-4 DOMAIN-CONTAINING PROTEIN-RELATED"/>
    <property type="match status" value="1"/>
</dbReference>
<sequence>MKSSFVVLPALASAVYGHGFVTTPKARMPGTAMSSACGEQVYNNQKSDNYGNVQGELQVAQSQSDYKAAECDIWLCKGYKFADNKDNVQTYTPGQKVSMVVDVRAPHTGVANVSIVDTASNSVIGSALKSWDVYASTETGVKDTDKNFDITIPGDLGSKCGTAGDCVIQWYWYAESIDQTYESCVDFTVSGSGSGSSTGSSASSGTSASAVAANVVSTPSASKSACSKKAKRTASAGESRNHPRDFMA</sequence>
<keyword evidence="11" id="KW-1185">Reference proteome</keyword>
<evidence type="ECO:0000313" key="11">
    <source>
        <dbReference type="Proteomes" id="UP001365128"/>
    </source>
</evidence>
<organism evidence="10 11">
    <name type="scientific">Phyllosticta citricarpa</name>
    <dbReference type="NCBI Taxonomy" id="55181"/>
    <lineage>
        <taxon>Eukaryota</taxon>
        <taxon>Fungi</taxon>
        <taxon>Dikarya</taxon>
        <taxon>Ascomycota</taxon>
        <taxon>Pezizomycotina</taxon>
        <taxon>Dothideomycetes</taxon>
        <taxon>Dothideomycetes incertae sedis</taxon>
        <taxon>Botryosphaeriales</taxon>
        <taxon>Phyllostictaceae</taxon>
        <taxon>Phyllosticta</taxon>
    </lineage>
</organism>
<dbReference type="PANTHER" id="PTHR36575">
    <property type="entry name" value="BINDING PROTEIN, PUTATIVE (AFU_ORTHOLOGUE AFUA_1G14430)-RELATED"/>
    <property type="match status" value="1"/>
</dbReference>
<keyword evidence="5" id="KW-0325">Glycoprotein</keyword>
<evidence type="ECO:0000256" key="3">
    <source>
        <dbReference type="ARBA" id="ARBA00023008"/>
    </source>
</evidence>
<evidence type="ECO:0000256" key="8">
    <source>
        <dbReference type="SAM" id="SignalP"/>
    </source>
</evidence>
<feature type="chain" id="PRO_5045043798" evidence="8">
    <location>
        <begin position="18"/>
        <end position="248"/>
    </location>
</feature>
<evidence type="ECO:0000256" key="4">
    <source>
        <dbReference type="ARBA" id="ARBA00023157"/>
    </source>
</evidence>
<reference evidence="10 11" key="1">
    <citation type="submission" date="2024-04" db="EMBL/GenBank/DDBJ databases">
        <title>Phyllosticta paracitricarpa is synonymous to the EU quarantine fungus P. citricarpa based on phylogenomic analyses.</title>
        <authorList>
            <consortium name="Lawrence Berkeley National Laboratory"/>
            <person name="Van Ingen-Buijs V.A."/>
            <person name="Van Westerhoven A.C."/>
            <person name="Haridas S."/>
            <person name="Skiadas P."/>
            <person name="Martin F."/>
            <person name="Groenewald J.Z."/>
            <person name="Crous P.W."/>
            <person name="Seidl M.F."/>
        </authorList>
    </citation>
    <scope>NUCLEOTIDE SEQUENCE [LARGE SCALE GENOMIC DNA]</scope>
    <source>
        <strain evidence="10 11">CBS 122670</strain>
    </source>
</reference>
<accession>A0ABR1LN41</accession>
<protein>
    <submittedName>
        <fullName evidence="10">Chitin binding domain-containing protein</fullName>
    </submittedName>
</protein>
<keyword evidence="4" id="KW-1015">Disulfide bond</keyword>
<evidence type="ECO:0000256" key="5">
    <source>
        <dbReference type="ARBA" id="ARBA00023180"/>
    </source>
</evidence>
<dbReference type="Gene3D" id="2.70.50.70">
    <property type="match status" value="1"/>
</dbReference>
<dbReference type="EMBL" id="JBBPDW010000036">
    <property type="protein sequence ID" value="KAK7536619.1"/>
    <property type="molecule type" value="Genomic_DNA"/>
</dbReference>
<evidence type="ECO:0000259" key="9">
    <source>
        <dbReference type="Pfam" id="PF03067"/>
    </source>
</evidence>
<evidence type="ECO:0000256" key="1">
    <source>
        <dbReference type="ARBA" id="ARBA00001973"/>
    </source>
</evidence>
<dbReference type="Proteomes" id="UP001365128">
    <property type="component" value="Unassembled WGS sequence"/>
</dbReference>
<keyword evidence="8" id="KW-0732">Signal</keyword>
<evidence type="ECO:0000313" key="10">
    <source>
        <dbReference type="EMBL" id="KAK7536619.1"/>
    </source>
</evidence>
<feature type="compositionally biased region" description="Basic and acidic residues" evidence="7">
    <location>
        <begin position="239"/>
        <end position="248"/>
    </location>
</feature>
<keyword evidence="3" id="KW-0186">Copper</keyword>
<feature type="compositionally biased region" description="Low complexity" evidence="7">
    <location>
        <begin position="216"/>
        <end position="225"/>
    </location>
</feature>
<comment type="similarity">
    <text evidence="6">Belongs to the polysaccharide monooxygenase AA13 family.</text>
</comment>
<evidence type="ECO:0000256" key="2">
    <source>
        <dbReference type="ARBA" id="ARBA00022723"/>
    </source>
</evidence>
<feature type="signal peptide" evidence="8">
    <location>
        <begin position="1"/>
        <end position="17"/>
    </location>
</feature>
<proteinExistence type="inferred from homology"/>
<dbReference type="InterPro" id="IPR004302">
    <property type="entry name" value="Cellulose/chitin-bd_N"/>
</dbReference>
<evidence type="ECO:0000256" key="7">
    <source>
        <dbReference type="SAM" id="MobiDB-lite"/>
    </source>
</evidence>
<evidence type="ECO:0000256" key="6">
    <source>
        <dbReference type="ARBA" id="ARBA00034311"/>
    </source>
</evidence>
<comment type="cofactor">
    <cofactor evidence="1">
        <name>Cu(2+)</name>
        <dbReference type="ChEBI" id="CHEBI:29036"/>
    </cofactor>
</comment>
<feature type="region of interest" description="Disordered" evidence="7">
    <location>
        <begin position="216"/>
        <end position="248"/>
    </location>
</feature>
<name>A0ABR1LN41_9PEZI</name>
<feature type="domain" description="Chitin-binding type-4" evidence="9">
    <location>
        <begin position="18"/>
        <end position="187"/>
    </location>
</feature>
<dbReference type="InterPro" id="IPR052282">
    <property type="entry name" value="Starch-active_LPMO"/>
</dbReference>